<proteinExistence type="predicted"/>
<keyword evidence="2 8" id="KW-0489">Methyltransferase</keyword>
<dbReference type="InterPro" id="IPR054277">
    <property type="entry name" value="DUF7008"/>
</dbReference>
<dbReference type="SUPFAM" id="SSF53335">
    <property type="entry name" value="S-adenosyl-L-methionine-dependent methyltransferases"/>
    <property type="match status" value="1"/>
</dbReference>
<reference evidence="8 9" key="1">
    <citation type="submission" date="2019-06" db="EMBL/GenBank/DDBJ databases">
        <title>Genome sequence of Janthinobacterium lividum UCD_MED1.</title>
        <authorList>
            <person name="De Leon M.E."/>
            <person name="Jospin G."/>
        </authorList>
    </citation>
    <scope>NUCLEOTIDE SEQUENCE [LARGE SCALE GENOMIC DNA]</scope>
    <source>
        <strain evidence="8 9">UCD_MED1</strain>
    </source>
</reference>
<keyword evidence="3 8" id="KW-0808">Transferase</keyword>
<dbReference type="AlphaFoldDB" id="A0A5C4NW37"/>
<dbReference type="PANTHER" id="PTHR33841:SF1">
    <property type="entry name" value="DNA METHYLTRANSFERASE A"/>
    <property type="match status" value="1"/>
</dbReference>
<feature type="domain" description="DUF7008" evidence="7">
    <location>
        <begin position="828"/>
        <end position="1246"/>
    </location>
</feature>
<dbReference type="GO" id="GO:0003676">
    <property type="term" value="F:nucleic acid binding"/>
    <property type="evidence" value="ECO:0007669"/>
    <property type="project" value="InterPro"/>
</dbReference>
<keyword evidence="4" id="KW-0949">S-adenosyl-L-methionine</keyword>
<gene>
    <name evidence="8" type="primary">pglX</name>
    <name evidence="8" type="ORF">FHI69_02565</name>
</gene>
<dbReference type="Pfam" id="PF22654">
    <property type="entry name" value="DUF7008"/>
    <property type="match status" value="1"/>
</dbReference>
<dbReference type="PANTHER" id="PTHR33841">
    <property type="entry name" value="DNA METHYLTRANSFERASE YEEA-RELATED"/>
    <property type="match status" value="1"/>
</dbReference>
<dbReference type="Proteomes" id="UP000305681">
    <property type="component" value="Unassembled WGS sequence"/>
</dbReference>
<evidence type="ECO:0000259" key="7">
    <source>
        <dbReference type="Pfam" id="PF22654"/>
    </source>
</evidence>
<evidence type="ECO:0000256" key="2">
    <source>
        <dbReference type="ARBA" id="ARBA00022603"/>
    </source>
</evidence>
<dbReference type="EC" id="2.1.1.72" evidence="1"/>
<dbReference type="GO" id="GO:0032259">
    <property type="term" value="P:methylation"/>
    <property type="evidence" value="ECO:0007669"/>
    <property type="project" value="UniProtKB-KW"/>
</dbReference>
<dbReference type="InterPro" id="IPR050953">
    <property type="entry name" value="N4_N6_ade-DNA_methylase"/>
</dbReference>
<evidence type="ECO:0000313" key="8">
    <source>
        <dbReference type="EMBL" id="TNC78200.1"/>
    </source>
</evidence>
<accession>A0A5C4NW37</accession>
<evidence type="ECO:0000313" key="9">
    <source>
        <dbReference type="Proteomes" id="UP000305681"/>
    </source>
</evidence>
<evidence type="ECO:0000259" key="6">
    <source>
        <dbReference type="Pfam" id="PF07669"/>
    </source>
</evidence>
<comment type="catalytic activity">
    <reaction evidence="5">
        <text>a 2'-deoxyadenosine in DNA + S-adenosyl-L-methionine = an N(6)-methyl-2'-deoxyadenosine in DNA + S-adenosyl-L-homocysteine + H(+)</text>
        <dbReference type="Rhea" id="RHEA:15197"/>
        <dbReference type="Rhea" id="RHEA-COMP:12418"/>
        <dbReference type="Rhea" id="RHEA-COMP:12419"/>
        <dbReference type="ChEBI" id="CHEBI:15378"/>
        <dbReference type="ChEBI" id="CHEBI:57856"/>
        <dbReference type="ChEBI" id="CHEBI:59789"/>
        <dbReference type="ChEBI" id="CHEBI:90615"/>
        <dbReference type="ChEBI" id="CHEBI:90616"/>
        <dbReference type="EC" id="2.1.1.72"/>
    </reaction>
</comment>
<organism evidence="8 9">
    <name type="scientific">Janthinobacterium lividum</name>
    <dbReference type="NCBI Taxonomy" id="29581"/>
    <lineage>
        <taxon>Bacteria</taxon>
        <taxon>Pseudomonadati</taxon>
        <taxon>Pseudomonadota</taxon>
        <taxon>Betaproteobacteria</taxon>
        <taxon>Burkholderiales</taxon>
        <taxon>Oxalobacteraceae</taxon>
        <taxon>Janthinobacterium</taxon>
    </lineage>
</organism>
<dbReference type="RefSeq" id="WP_139089366.1">
    <property type="nucleotide sequence ID" value="NZ_VDGE01000001.1"/>
</dbReference>
<comment type="caution">
    <text evidence="8">The sequence shown here is derived from an EMBL/GenBank/DDBJ whole genome shotgun (WGS) entry which is preliminary data.</text>
</comment>
<dbReference type="GO" id="GO:0009007">
    <property type="term" value="F:site-specific DNA-methyltransferase (adenine-specific) activity"/>
    <property type="evidence" value="ECO:0007669"/>
    <property type="project" value="UniProtKB-EC"/>
</dbReference>
<dbReference type="InterPro" id="IPR029063">
    <property type="entry name" value="SAM-dependent_MTases_sf"/>
</dbReference>
<evidence type="ECO:0000256" key="1">
    <source>
        <dbReference type="ARBA" id="ARBA00011900"/>
    </source>
</evidence>
<evidence type="ECO:0000256" key="4">
    <source>
        <dbReference type="ARBA" id="ARBA00022691"/>
    </source>
</evidence>
<protein>
    <recommendedName>
        <fullName evidence="1">site-specific DNA-methyltransferase (adenine-specific)</fullName>
        <ecNumber evidence="1">2.1.1.72</ecNumber>
    </recommendedName>
</protein>
<dbReference type="NCBIfam" id="NF033451">
    <property type="entry name" value="BREX_2_MTaseX"/>
    <property type="match status" value="1"/>
</dbReference>
<sequence>MINTPQLLIDLKRRLTALEADLRERISSVPTLEASLQAEWESARDASRTAETFESWVDQVITQAGVHWLLSCVFLRFIEDNCLVERPWIAGTPDSGRLNLARDRHEAYFRAKPLESDREYLLACFVEAGKLPGLHTFFDEAHNPLFRLGISGDAAMGLRQFWQQQDPNTGALLHDFTDATWNTRFLGDLYQDLSEATRKRYALLQTPEFVEEFILDRTLTPALREFGYRETRMIDPTCGSGHFLLGGFQRLVDEWSRAEPTRNRRDVAQKALDAVCGVDLNPFAVAISRFRLLLAALQASDVHRLSEAPDFQVNVAIGDSLLHGRRFGMKDTDDMFQSAEDFADTGLSHVYASEDLADVQRILGRQYHAVVGNPPYIVVKDAALNAAYRTQYVSCHMKYSLGAPFTERFFELTLTGHDGREAGFVGLITANSFMKREFGSKLIEQVLPHLDLTHVVDTAGAYIPGHGTPTVILFGRHRSPVDVSVRTAMGIKGEPSTPADPAHGLVWTAILDQIDRAGSESDFISVADTDRTVFAKHPWSIGGGGAADLKDAIENDKQRLGSIAAEMGITAVCGEDEIFLLKNQAHARRVGIELTRPMVTGDVVRDWVCGSTPAVWLYDDDFKLLRLTNQPKTARHFWPAYAVLSKRKRFGTPMVERGLTWYEYQELYVNKLRTPLAITFASVSTHNHFTLERGGKVFKQSAPVIKLPAAATEMDYLGLLGLLNSSLACFWMKQVFHNKGSTVDQHGARQRTDPFEDFYDLASTGLKDFPLSTNRPLSLAIKLDGLSSQLAESLPDAVLATANEPILITSTSFDSARNYAAKIQRQQIAHQEELDWCSYRLYRLLPDDDLVIEPSKLPEIALGERAFEILLARRVAAGVEQTTWFARHGSTPITIIPSHWPEEYRHVVQRRIDLIERDRNIGLIERPEYKRRWNSPSWESLEQAALRDWLLARLELPRYWSTSADQTPALTSTSRLADATRQDAEFVQMATLFAGHADFDHSQLVADLISLEAAPFLPVLRYAATGLRKHIQWQATWSLQRREEDIVAQVASTADAKRQRLMSIVSANGAEPDAHALEWVETTLRAELNQETTDRKAAEIGSIPIPPRYQSKDFLKTDVWRLRGALDVPKERWISYPGCERGVDGSLVIAWAGWDHLQQATAIAGYYLDMKDNEGWGPERLQVLLAGLLDLLPWLDQWHNEVAPAYGERMGNYYRGFVEEEARALGYTLDDLRNWAPAKVTARRGRKVKT</sequence>
<dbReference type="Pfam" id="PF07669">
    <property type="entry name" value="Eco57I"/>
    <property type="match status" value="1"/>
</dbReference>
<dbReference type="EMBL" id="VDGE01000001">
    <property type="protein sequence ID" value="TNC78200.1"/>
    <property type="molecule type" value="Genomic_DNA"/>
</dbReference>
<evidence type="ECO:0000256" key="5">
    <source>
        <dbReference type="ARBA" id="ARBA00047942"/>
    </source>
</evidence>
<dbReference type="InterPro" id="IPR002052">
    <property type="entry name" value="DNA_methylase_N6_adenine_CS"/>
</dbReference>
<dbReference type="PROSITE" id="PS00092">
    <property type="entry name" value="N6_MTASE"/>
    <property type="match status" value="1"/>
</dbReference>
<dbReference type="Gene3D" id="3.40.50.150">
    <property type="entry name" value="Vaccinia Virus protein VP39"/>
    <property type="match status" value="1"/>
</dbReference>
<name>A0A5C4NW37_9BURK</name>
<dbReference type="GO" id="GO:0006304">
    <property type="term" value="P:DNA modification"/>
    <property type="evidence" value="ECO:0007669"/>
    <property type="project" value="InterPro"/>
</dbReference>
<evidence type="ECO:0000256" key="3">
    <source>
        <dbReference type="ARBA" id="ARBA00022679"/>
    </source>
</evidence>
<dbReference type="InterPro" id="IPR011639">
    <property type="entry name" value="MethylTrfase_TaqI-like_dom"/>
</dbReference>
<feature type="domain" description="Type II methyltransferase M.TaqI-like" evidence="6">
    <location>
        <begin position="275"/>
        <end position="458"/>
    </location>
</feature>